<accession>A0ABV7JRZ5</accession>
<protein>
    <submittedName>
        <fullName evidence="1">Uncharacterized protein</fullName>
    </submittedName>
</protein>
<dbReference type="Proteomes" id="UP001595526">
    <property type="component" value="Unassembled WGS sequence"/>
</dbReference>
<evidence type="ECO:0000313" key="2">
    <source>
        <dbReference type="Proteomes" id="UP001595526"/>
    </source>
</evidence>
<gene>
    <name evidence="1" type="ORF">ACFOET_10670</name>
</gene>
<name>A0ABV7JRZ5_9SPHI</name>
<sequence>MGVQLIIAKNWVDLSKAGGVKEVASKVGKNYQLLPRQSSTLFYEFQAKDADITIATSMLPLEFVDYSANLHYTPNPIRILVTISDGSADRQI</sequence>
<keyword evidence="2" id="KW-1185">Reference proteome</keyword>
<comment type="caution">
    <text evidence="1">The sequence shown here is derived from an EMBL/GenBank/DDBJ whole genome shotgun (WGS) entry which is preliminary data.</text>
</comment>
<dbReference type="RefSeq" id="WP_379022371.1">
    <property type="nucleotide sequence ID" value="NZ_JBHRTA010000030.1"/>
</dbReference>
<proteinExistence type="predicted"/>
<evidence type="ECO:0000313" key="1">
    <source>
        <dbReference type="EMBL" id="MFC3198072.1"/>
    </source>
</evidence>
<dbReference type="EMBL" id="JBHRTA010000030">
    <property type="protein sequence ID" value="MFC3198072.1"/>
    <property type="molecule type" value="Genomic_DNA"/>
</dbReference>
<reference evidence="2" key="1">
    <citation type="journal article" date="2019" name="Int. J. Syst. Evol. Microbiol.">
        <title>The Global Catalogue of Microorganisms (GCM) 10K type strain sequencing project: providing services to taxonomists for standard genome sequencing and annotation.</title>
        <authorList>
            <consortium name="The Broad Institute Genomics Platform"/>
            <consortium name="The Broad Institute Genome Sequencing Center for Infectious Disease"/>
            <person name="Wu L."/>
            <person name="Ma J."/>
        </authorList>
    </citation>
    <scope>NUCLEOTIDE SEQUENCE [LARGE SCALE GENOMIC DNA]</scope>
    <source>
        <strain evidence="2">KCTC 52416</strain>
    </source>
</reference>
<organism evidence="1 2">
    <name type="scientific">Parapedobacter deserti</name>
    <dbReference type="NCBI Taxonomy" id="1912957"/>
    <lineage>
        <taxon>Bacteria</taxon>
        <taxon>Pseudomonadati</taxon>
        <taxon>Bacteroidota</taxon>
        <taxon>Sphingobacteriia</taxon>
        <taxon>Sphingobacteriales</taxon>
        <taxon>Sphingobacteriaceae</taxon>
        <taxon>Parapedobacter</taxon>
    </lineage>
</organism>